<comment type="caution">
    <text evidence="6">The sequence shown here is derived from an EMBL/GenBank/DDBJ whole genome shotgun (WGS) entry which is preliminary data.</text>
</comment>
<gene>
    <name evidence="6" type="ORF">JCM19294_2024</name>
</gene>
<dbReference type="InterPro" id="IPR012349">
    <property type="entry name" value="Split_barrel_FMN-bd"/>
</dbReference>
<dbReference type="EMBL" id="BBML01000002">
    <property type="protein sequence ID" value="GAK96511.1"/>
    <property type="molecule type" value="Genomic_DNA"/>
</dbReference>
<accession>A0A090QLY1</accession>
<protein>
    <submittedName>
        <fullName evidence="6">Pyridoxamine 5'-phosphate oxidase</fullName>
        <ecNumber evidence="6">1.4.3.5</ecNumber>
    </submittedName>
</protein>
<dbReference type="eggNOG" id="COG0259">
    <property type="taxonomic scope" value="Bacteria"/>
</dbReference>
<keyword evidence="3 6" id="KW-0560">Oxidoreductase</keyword>
<dbReference type="EC" id="1.4.3.5" evidence="6"/>
<feature type="binding site" evidence="4">
    <location>
        <begin position="43"/>
        <end position="48"/>
    </location>
    <ligand>
        <name>FMN</name>
        <dbReference type="ChEBI" id="CHEBI:58210"/>
    </ligand>
</feature>
<evidence type="ECO:0000313" key="7">
    <source>
        <dbReference type="Proteomes" id="UP000029221"/>
    </source>
</evidence>
<dbReference type="Gene3D" id="2.30.110.10">
    <property type="entry name" value="Electron Transport, Fmn-binding Protein, Chain A"/>
    <property type="match status" value="1"/>
</dbReference>
<dbReference type="PANTHER" id="PTHR10851:SF0">
    <property type="entry name" value="PYRIDOXINE-5'-PHOSPHATE OXIDASE"/>
    <property type="match status" value="1"/>
</dbReference>
<dbReference type="STRING" id="319236.BST91_07765"/>
<reference evidence="6" key="1">
    <citation type="journal article" date="2014" name="Genome Announc.">
        <title>Draft Genome Sequences of Marine Flavobacterium Nonlabens Strains NR17, NR24, NR27, NR32, NR33, and Ara13.</title>
        <authorList>
            <person name="Nakanishi M."/>
            <person name="Meirelles P."/>
            <person name="Suzuki R."/>
            <person name="Takatani N."/>
            <person name="Mino S."/>
            <person name="Suda W."/>
            <person name="Oshima K."/>
            <person name="Hattori M."/>
            <person name="Ohkuma M."/>
            <person name="Hosokawa M."/>
            <person name="Miyashita K."/>
            <person name="Thompson F.L."/>
            <person name="Niwa A."/>
            <person name="Sawabe T."/>
            <person name="Sawabe T."/>
        </authorList>
    </citation>
    <scope>NUCLEOTIDE SEQUENCE [LARGE SCALE GENOMIC DNA]</scope>
    <source>
        <strain evidence="6">JCM 19294</strain>
    </source>
</reference>
<sequence length="197" mass="22883">MDDCNPLQLFHEWLITARDHPHVPECNAMRLTTISNDLEISNRVVLLKEYDWKGLTFFTNFNSNKALDLICNPNCSLEFNWPNISRRIIVKGLASQTESDISDNYFFRRPRESQLGALASNQSAIISSRKCLLDNLNKVTQMNANKEIKRPSHWGGITIRPKEFIFITSLKSKIQKSEIYKVDPNNVWSKIDEWCYT</sequence>
<name>A0A090QLY1_9FLAO</name>
<evidence type="ECO:0000256" key="1">
    <source>
        <dbReference type="ARBA" id="ARBA00022630"/>
    </source>
</evidence>
<keyword evidence="1" id="KW-0285">Flavoprotein</keyword>
<feature type="binding site" evidence="4">
    <location>
        <begin position="122"/>
        <end position="123"/>
    </location>
    <ligand>
        <name>FMN</name>
        <dbReference type="ChEBI" id="CHEBI:58210"/>
    </ligand>
</feature>
<comment type="cofactor">
    <cofactor evidence="4">
        <name>FMN</name>
        <dbReference type="ChEBI" id="CHEBI:58210"/>
    </cofactor>
    <text evidence="4">Binds 1 FMN per subunit.</text>
</comment>
<evidence type="ECO:0000256" key="2">
    <source>
        <dbReference type="ARBA" id="ARBA00022643"/>
    </source>
</evidence>
<organism evidence="6 7">
    <name type="scientific">Nonlabens tegetincola</name>
    <dbReference type="NCBI Taxonomy" id="323273"/>
    <lineage>
        <taxon>Bacteria</taxon>
        <taxon>Pseudomonadati</taxon>
        <taxon>Bacteroidota</taxon>
        <taxon>Flavobacteriia</taxon>
        <taxon>Flavobacteriales</taxon>
        <taxon>Flavobacteriaceae</taxon>
        <taxon>Nonlabens</taxon>
    </lineage>
</organism>
<dbReference type="GO" id="GO:0008615">
    <property type="term" value="P:pyridoxine biosynthetic process"/>
    <property type="evidence" value="ECO:0007669"/>
    <property type="project" value="InterPro"/>
</dbReference>
<evidence type="ECO:0000256" key="3">
    <source>
        <dbReference type="ARBA" id="ARBA00023002"/>
    </source>
</evidence>
<dbReference type="Pfam" id="PF01243">
    <property type="entry name" value="PNPOx_N"/>
    <property type="match status" value="1"/>
</dbReference>
<dbReference type="InterPro" id="IPR000659">
    <property type="entry name" value="Pyridox_Oxase"/>
</dbReference>
<dbReference type="GO" id="GO:0004733">
    <property type="term" value="F:pyridoxamine phosphate oxidase activity"/>
    <property type="evidence" value="ECO:0007669"/>
    <property type="project" value="UniProtKB-EC"/>
</dbReference>
<evidence type="ECO:0000313" key="6">
    <source>
        <dbReference type="EMBL" id="GAK96511.1"/>
    </source>
</evidence>
<evidence type="ECO:0000256" key="4">
    <source>
        <dbReference type="PIRSR" id="PIRSR000190-2"/>
    </source>
</evidence>
<dbReference type="SUPFAM" id="SSF50475">
    <property type="entry name" value="FMN-binding split barrel"/>
    <property type="match status" value="1"/>
</dbReference>
<feature type="binding site" evidence="4">
    <location>
        <position position="65"/>
    </location>
    <ligand>
        <name>FMN</name>
        <dbReference type="ChEBI" id="CHEBI:58210"/>
    </ligand>
</feature>
<dbReference type="PANTHER" id="PTHR10851">
    <property type="entry name" value="PYRIDOXINE-5-PHOSPHATE OXIDASE"/>
    <property type="match status" value="1"/>
</dbReference>
<dbReference type="Proteomes" id="UP000029221">
    <property type="component" value="Unassembled WGS sequence"/>
</dbReference>
<feature type="binding site" evidence="4">
    <location>
        <begin position="58"/>
        <end position="59"/>
    </location>
    <ligand>
        <name>FMN</name>
        <dbReference type="ChEBI" id="CHEBI:58210"/>
    </ligand>
</feature>
<proteinExistence type="predicted"/>
<dbReference type="PIRSF" id="PIRSF000190">
    <property type="entry name" value="Pyd_amn-ph_oxd"/>
    <property type="match status" value="1"/>
</dbReference>
<dbReference type="AlphaFoldDB" id="A0A090QLY1"/>
<dbReference type="GO" id="GO:0010181">
    <property type="term" value="F:FMN binding"/>
    <property type="evidence" value="ECO:0007669"/>
    <property type="project" value="InterPro"/>
</dbReference>
<keyword evidence="2 4" id="KW-0288">FMN</keyword>
<keyword evidence="7" id="KW-1185">Reference proteome</keyword>
<evidence type="ECO:0000259" key="5">
    <source>
        <dbReference type="Pfam" id="PF01243"/>
    </source>
</evidence>
<dbReference type="InterPro" id="IPR011576">
    <property type="entry name" value="Pyridox_Oxase_N"/>
</dbReference>
<dbReference type="RefSeq" id="WP_052510301.1">
    <property type="nucleotide sequence ID" value="NZ_BBML01000002.1"/>
</dbReference>
<dbReference type="NCBIfam" id="NF004231">
    <property type="entry name" value="PRK05679.1"/>
    <property type="match status" value="1"/>
</dbReference>
<feature type="domain" description="Pyridoxamine 5'-phosphate oxidase N-terminal" evidence="5">
    <location>
        <begin position="23"/>
        <end position="142"/>
    </location>
</feature>